<sequence>ASAWLRALSIFQKAMEVLPPTSRLCTPVAAAAARASSWAIALATLDLMRRASIDLQHASASALVACAQAQHREAARSLFRGLGRDGGGRAHGVLGIQQGGEAQWFRELLLRPKAPGG</sequence>
<keyword evidence="2" id="KW-1185">Reference proteome</keyword>
<dbReference type="AlphaFoldDB" id="A0A812U4K0"/>
<comment type="caution">
    <text evidence="1">The sequence shown here is derived from an EMBL/GenBank/DDBJ whole genome shotgun (WGS) entry which is preliminary data.</text>
</comment>
<dbReference type="Gene3D" id="1.25.40.10">
    <property type="entry name" value="Tetratricopeptide repeat domain"/>
    <property type="match status" value="1"/>
</dbReference>
<dbReference type="Proteomes" id="UP000649617">
    <property type="component" value="Unassembled WGS sequence"/>
</dbReference>
<proteinExistence type="predicted"/>
<evidence type="ECO:0000313" key="1">
    <source>
        <dbReference type="EMBL" id="CAE7554827.1"/>
    </source>
</evidence>
<feature type="non-terminal residue" evidence="1">
    <location>
        <position position="1"/>
    </location>
</feature>
<dbReference type="EMBL" id="CAJNIZ010034714">
    <property type="protein sequence ID" value="CAE7554827.1"/>
    <property type="molecule type" value="Genomic_DNA"/>
</dbReference>
<feature type="non-terminal residue" evidence="1">
    <location>
        <position position="117"/>
    </location>
</feature>
<accession>A0A812U4K0</accession>
<evidence type="ECO:0008006" key="3">
    <source>
        <dbReference type="Google" id="ProtNLM"/>
    </source>
</evidence>
<gene>
    <name evidence="1" type="ORF">SPIL2461_LOCUS14757</name>
</gene>
<reference evidence="1" key="1">
    <citation type="submission" date="2021-02" db="EMBL/GenBank/DDBJ databases">
        <authorList>
            <person name="Dougan E. K."/>
            <person name="Rhodes N."/>
            <person name="Thang M."/>
            <person name="Chan C."/>
        </authorList>
    </citation>
    <scope>NUCLEOTIDE SEQUENCE</scope>
</reference>
<name>A0A812U4K0_SYMPI</name>
<dbReference type="InterPro" id="IPR011990">
    <property type="entry name" value="TPR-like_helical_dom_sf"/>
</dbReference>
<protein>
    <recommendedName>
        <fullName evidence="3">Pentatricopeptide repeat-containing protein</fullName>
    </recommendedName>
</protein>
<evidence type="ECO:0000313" key="2">
    <source>
        <dbReference type="Proteomes" id="UP000649617"/>
    </source>
</evidence>
<organism evidence="1 2">
    <name type="scientific">Symbiodinium pilosum</name>
    <name type="common">Dinoflagellate</name>
    <dbReference type="NCBI Taxonomy" id="2952"/>
    <lineage>
        <taxon>Eukaryota</taxon>
        <taxon>Sar</taxon>
        <taxon>Alveolata</taxon>
        <taxon>Dinophyceae</taxon>
        <taxon>Suessiales</taxon>
        <taxon>Symbiodiniaceae</taxon>
        <taxon>Symbiodinium</taxon>
    </lineage>
</organism>